<evidence type="ECO:0000256" key="8">
    <source>
        <dbReference type="ARBA" id="ARBA00022989"/>
    </source>
</evidence>
<dbReference type="SUPFAM" id="SSF74653">
    <property type="entry name" value="TolA/TonB C-terminal domain"/>
    <property type="match status" value="1"/>
</dbReference>
<dbReference type="PANTHER" id="PTHR33446:SF2">
    <property type="entry name" value="PROTEIN TONB"/>
    <property type="match status" value="1"/>
</dbReference>
<keyword evidence="9 10" id="KW-0472">Membrane</keyword>
<gene>
    <name evidence="12" type="ORF">ENV67_04800</name>
</gene>
<feature type="transmembrane region" description="Helical" evidence="10">
    <location>
        <begin position="15"/>
        <end position="34"/>
    </location>
</feature>
<comment type="caution">
    <text evidence="12">The sequence shown here is derived from an EMBL/GenBank/DDBJ whole genome shotgun (WGS) entry which is preliminary data.</text>
</comment>
<keyword evidence="6 10" id="KW-0812">Transmembrane</keyword>
<evidence type="ECO:0000256" key="3">
    <source>
        <dbReference type="ARBA" id="ARBA00022448"/>
    </source>
</evidence>
<sequence length="203" mass="23507">MGNILKRDIKNDYPIHIRIALLITLTGWIMAFIFTPKTEIKSYTHEKQPEIRIDNILPPKIKNISPPPQKPKLPVAAESDKEIEDITINPNINIISKTPEVDFELPDTFIPYDKKPEPLNLNEIKIEYPEIALKLRIEGTVWLKLWVDKNGNVRKVKVHKGVNEILDSVAVEAYRHLKFSPAMQRDIPVDVWITMPLTFKMKK</sequence>
<evidence type="ECO:0000256" key="5">
    <source>
        <dbReference type="ARBA" id="ARBA00022519"/>
    </source>
</evidence>
<dbReference type="NCBIfam" id="TIGR01352">
    <property type="entry name" value="tonB_Cterm"/>
    <property type="match status" value="1"/>
</dbReference>
<dbReference type="AlphaFoldDB" id="A0A7C4Y5F5"/>
<evidence type="ECO:0000256" key="2">
    <source>
        <dbReference type="ARBA" id="ARBA00006555"/>
    </source>
</evidence>
<dbReference type="Pfam" id="PF03544">
    <property type="entry name" value="TonB_C"/>
    <property type="match status" value="1"/>
</dbReference>
<name>A0A7C4Y5F5_UNCW3</name>
<comment type="subcellular location">
    <subcellularLocation>
        <location evidence="1">Cell inner membrane</location>
        <topology evidence="1">Single-pass membrane protein</topology>
        <orientation evidence="1">Periplasmic side</orientation>
    </subcellularLocation>
</comment>
<dbReference type="InterPro" id="IPR051045">
    <property type="entry name" value="TonB-dependent_transducer"/>
</dbReference>
<keyword evidence="5" id="KW-0997">Cell inner membrane</keyword>
<comment type="similarity">
    <text evidence="2">Belongs to the TonB family.</text>
</comment>
<proteinExistence type="inferred from homology"/>
<reference evidence="12" key="1">
    <citation type="journal article" date="2020" name="mSystems">
        <title>Genome- and Community-Level Interaction Insights into Carbon Utilization and Element Cycling Functions of Hydrothermarchaeota in Hydrothermal Sediment.</title>
        <authorList>
            <person name="Zhou Z."/>
            <person name="Liu Y."/>
            <person name="Xu W."/>
            <person name="Pan J."/>
            <person name="Luo Z.H."/>
            <person name="Li M."/>
        </authorList>
    </citation>
    <scope>NUCLEOTIDE SEQUENCE [LARGE SCALE GENOMIC DNA]</scope>
    <source>
        <strain evidence="12">SpSt-780</strain>
    </source>
</reference>
<dbReference type="PROSITE" id="PS52015">
    <property type="entry name" value="TONB_CTD"/>
    <property type="match status" value="1"/>
</dbReference>
<dbReference type="GO" id="GO:0031992">
    <property type="term" value="F:energy transducer activity"/>
    <property type="evidence" value="ECO:0007669"/>
    <property type="project" value="TreeGrafter"/>
</dbReference>
<keyword evidence="8 10" id="KW-1133">Transmembrane helix</keyword>
<accession>A0A7C4Y5F5</accession>
<feature type="domain" description="TonB C-terminal" evidence="11">
    <location>
        <begin position="113"/>
        <end position="203"/>
    </location>
</feature>
<dbReference type="PANTHER" id="PTHR33446">
    <property type="entry name" value="PROTEIN TONB-RELATED"/>
    <property type="match status" value="1"/>
</dbReference>
<protein>
    <submittedName>
        <fullName evidence="12">Energy transducer TonB</fullName>
    </submittedName>
</protein>
<evidence type="ECO:0000256" key="1">
    <source>
        <dbReference type="ARBA" id="ARBA00004383"/>
    </source>
</evidence>
<dbReference type="EMBL" id="DTHG01000061">
    <property type="protein sequence ID" value="HGW91842.1"/>
    <property type="molecule type" value="Genomic_DNA"/>
</dbReference>
<evidence type="ECO:0000256" key="10">
    <source>
        <dbReference type="SAM" id="Phobius"/>
    </source>
</evidence>
<evidence type="ECO:0000313" key="12">
    <source>
        <dbReference type="EMBL" id="HGW91842.1"/>
    </source>
</evidence>
<dbReference type="GO" id="GO:0015031">
    <property type="term" value="P:protein transport"/>
    <property type="evidence" value="ECO:0007669"/>
    <property type="project" value="UniProtKB-KW"/>
</dbReference>
<dbReference type="InterPro" id="IPR006260">
    <property type="entry name" value="TonB/TolA_C"/>
</dbReference>
<evidence type="ECO:0000259" key="11">
    <source>
        <dbReference type="PROSITE" id="PS52015"/>
    </source>
</evidence>
<evidence type="ECO:0000256" key="7">
    <source>
        <dbReference type="ARBA" id="ARBA00022927"/>
    </source>
</evidence>
<keyword evidence="3" id="KW-0813">Transport</keyword>
<evidence type="ECO:0000256" key="4">
    <source>
        <dbReference type="ARBA" id="ARBA00022475"/>
    </source>
</evidence>
<evidence type="ECO:0000256" key="6">
    <source>
        <dbReference type="ARBA" id="ARBA00022692"/>
    </source>
</evidence>
<keyword evidence="7" id="KW-0653">Protein transport</keyword>
<dbReference type="Gene3D" id="3.30.1150.10">
    <property type="match status" value="1"/>
</dbReference>
<dbReference type="InterPro" id="IPR037682">
    <property type="entry name" value="TonB_C"/>
</dbReference>
<keyword evidence="4" id="KW-1003">Cell membrane</keyword>
<dbReference type="GO" id="GO:0055085">
    <property type="term" value="P:transmembrane transport"/>
    <property type="evidence" value="ECO:0007669"/>
    <property type="project" value="InterPro"/>
</dbReference>
<dbReference type="GO" id="GO:0098797">
    <property type="term" value="C:plasma membrane protein complex"/>
    <property type="evidence" value="ECO:0007669"/>
    <property type="project" value="TreeGrafter"/>
</dbReference>
<organism evidence="12">
    <name type="scientific">candidate division WOR-3 bacterium</name>
    <dbReference type="NCBI Taxonomy" id="2052148"/>
    <lineage>
        <taxon>Bacteria</taxon>
        <taxon>Bacteria division WOR-3</taxon>
    </lineage>
</organism>
<evidence type="ECO:0000256" key="9">
    <source>
        <dbReference type="ARBA" id="ARBA00023136"/>
    </source>
</evidence>